<dbReference type="InterPro" id="IPR036388">
    <property type="entry name" value="WH-like_DNA-bd_sf"/>
</dbReference>
<protein>
    <submittedName>
        <fullName evidence="5">GntR family transcriptional regulator</fullName>
    </submittedName>
</protein>
<keyword evidence="3" id="KW-0804">Transcription</keyword>
<feature type="domain" description="HTH gntR-type" evidence="4">
    <location>
        <begin position="5"/>
        <end position="59"/>
    </location>
</feature>
<dbReference type="Proteomes" id="UP000664832">
    <property type="component" value="Unassembled WGS sequence"/>
</dbReference>
<reference evidence="5 6" key="1">
    <citation type="submission" date="2021-03" db="EMBL/GenBank/DDBJ databases">
        <title>Enterococcal diversity collection.</title>
        <authorList>
            <person name="Gilmore M.S."/>
            <person name="Schwartzman J."/>
            <person name="Van Tyne D."/>
            <person name="Martin M."/>
            <person name="Earl A.M."/>
            <person name="Manson A.L."/>
            <person name="Straub T."/>
            <person name="Salamzade R."/>
            <person name="Saavedra J."/>
            <person name="Lebreton F."/>
            <person name="Prichula J."/>
            <person name="Schaufler K."/>
            <person name="Gaca A."/>
            <person name="Sgardioli B."/>
            <person name="Wagenaar J."/>
            <person name="Strong T."/>
        </authorList>
    </citation>
    <scope>NUCLEOTIDE SEQUENCE [LARGE SCALE GENOMIC DNA]</scope>
    <source>
        <strain evidence="5 6">MSG2901</strain>
    </source>
</reference>
<evidence type="ECO:0000259" key="4">
    <source>
        <dbReference type="Pfam" id="PF00392"/>
    </source>
</evidence>
<evidence type="ECO:0000256" key="1">
    <source>
        <dbReference type="ARBA" id="ARBA00023015"/>
    </source>
</evidence>
<dbReference type="SUPFAM" id="SSF46785">
    <property type="entry name" value="Winged helix' DNA-binding domain"/>
    <property type="match status" value="1"/>
</dbReference>
<keyword evidence="1" id="KW-0805">Transcription regulation</keyword>
<sequence length="200" mass="23465">MDSLSKKAYQQFLQDLGEKKFPEEYHIVDAELAKRYGMSRTPIRSAIQQLESEGILKRYGKSLILQNLQLSKNRFKQFLLLRREYYLILGKYLDPIKFKLQEPLIESALTAMERDEFGAFPFKQLLAIDQLFFSGMKDSLRANDLLDSLEKYEHCDIPVGYFPLLKEELFHLNVIFDLLKANQAEQLENYLISVIETIDK</sequence>
<evidence type="ECO:0000313" key="5">
    <source>
        <dbReference type="EMBL" id="MBO0481020.1"/>
    </source>
</evidence>
<dbReference type="Gene3D" id="1.10.10.10">
    <property type="entry name" value="Winged helix-like DNA-binding domain superfamily/Winged helix DNA-binding domain"/>
    <property type="match status" value="1"/>
</dbReference>
<dbReference type="RefSeq" id="WP_206897851.1">
    <property type="nucleotide sequence ID" value="NZ_JAFLWI010000002.1"/>
</dbReference>
<accession>A0ABS3HY76</accession>
<proteinExistence type="predicted"/>
<dbReference type="InterPro" id="IPR036390">
    <property type="entry name" value="WH_DNA-bd_sf"/>
</dbReference>
<dbReference type="InterPro" id="IPR000524">
    <property type="entry name" value="Tscrpt_reg_HTH_GntR"/>
</dbReference>
<name>A0ABS3HY76_9ENTE</name>
<dbReference type="PRINTS" id="PR00035">
    <property type="entry name" value="HTHGNTR"/>
</dbReference>
<keyword evidence="2" id="KW-0238">DNA-binding</keyword>
<evidence type="ECO:0000256" key="2">
    <source>
        <dbReference type="ARBA" id="ARBA00023125"/>
    </source>
</evidence>
<evidence type="ECO:0000256" key="3">
    <source>
        <dbReference type="ARBA" id="ARBA00023163"/>
    </source>
</evidence>
<keyword evidence="6" id="KW-1185">Reference proteome</keyword>
<gene>
    <name evidence="5" type="ORF">JZO71_01615</name>
</gene>
<evidence type="ECO:0000313" key="6">
    <source>
        <dbReference type="Proteomes" id="UP000664832"/>
    </source>
</evidence>
<dbReference type="Pfam" id="PF00392">
    <property type="entry name" value="GntR"/>
    <property type="match status" value="1"/>
</dbReference>
<organism evidence="5 6">
    <name type="scientific">Candidatus Enterococcus courvalinii</name>
    <dbReference type="NCBI Taxonomy" id="2815329"/>
    <lineage>
        <taxon>Bacteria</taxon>
        <taxon>Bacillati</taxon>
        <taxon>Bacillota</taxon>
        <taxon>Bacilli</taxon>
        <taxon>Lactobacillales</taxon>
        <taxon>Enterococcaceae</taxon>
        <taxon>Enterococcus</taxon>
    </lineage>
</organism>
<dbReference type="EMBL" id="JAFLWI010000002">
    <property type="protein sequence ID" value="MBO0481020.1"/>
    <property type="molecule type" value="Genomic_DNA"/>
</dbReference>
<comment type="caution">
    <text evidence="5">The sequence shown here is derived from an EMBL/GenBank/DDBJ whole genome shotgun (WGS) entry which is preliminary data.</text>
</comment>